<accession>A0ABY4QMZ7</accession>
<organism evidence="2 3">
    <name type="scientific">Candidatus Mycobacterium methanotrophicum</name>
    <dbReference type="NCBI Taxonomy" id="2943498"/>
    <lineage>
        <taxon>Bacteria</taxon>
        <taxon>Bacillati</taxon>
        <taxon>Actinomycetota</taxon>
        <taxon>Actinomycetes</taxon>
        <taxon>Mycobacteriales</taxon>
        <taxon>Mycobacteriaceae</taxon>
        <taxon>Mycobacterium</taxon>
    </lineage>
</organism>
<sequence length="103" mass="10688">MAEREPLRVSPEVMGGVSQALSGAAKDLHTRLSELDGQVRDMLAGWQGGAGGAFGQAWDLWHRGAGEVQLGLSKLAEAVGIAGVDFQGMDSASAHVMSAVKIE</sequence>
<proteinExistence type="inferred from homology"/>
<comment type="similarity">
    <text evidence="1">Belongs to the WXG100 family.</text>
</comment>
<reference evidence="2" key="1">
    <citation type="submission" date="2022-05" db="EMBL/GenBank/DDBJ databases">
        <title>A methanotrophic Mycobacterium dominates a cave microbial ecosystem.</title>
        <authorList>
            <person name="Van Spanning R.J.M."/>
            <person name="Guan Q."/>
            <person name="Melkonian C."/>
            <person name="Gallant J."/>
            <person name="Polerecky L."/>
            <person name="Flot J.-F."/>
            <person name="Brandt B.W."/>
            <person name="Braster M."/>
            <person name="Iturbe Espinoza P."/>
            <person name="Aerts J."/>
            <person name="Meima-Franke M."/>
            <person name="Piersma S.R."/>
            <person name="Bunduc C."/>
            <person name="Ummels R."/>
            <person name="Pain A."/>
            <person name="Fleming E.J."/>
            <person name="van der Wel N."/>
            <person name="Gherman V.D."/>
            <person name="Sarbu S.M."/>
            <person name="Bodelier P.L.E."/>
            <person name="Bitter W."/>
        </authorList>
    </citation>
    <scope>NUCLEOTIDE SEQUENCE</scope>
    <source>
        <strain evidence="2">Sulfur Cave</strain>
    </source>
</reference>
<dbReference type="Pfam" id="PF06013">
    <property type="entry name" value="WXG100"/>
    <property type="match status" value="1"/>
</dbReference>
<protein>
    <recommendedName>
        <fullName evidence="1">ESAT-6-like protein</fullName>
    </recommendedName>
</protein>
<name>A0ABY4QMZ7_9MYCO</name>
<dbReference type="Proteomes" id="UP001056610">
    <property type="component" value="Chromosome"/>
</dbReference>
<evidence type="ECO:0000313" key="2">
    <source>
        <dbReference type="EMBL" id="UQX12011.1"/>
    </source>
</evidence>
<dbReference type="EMBL" id="CP097320">
    <property type="protein sequence ID" value="UQX12011.1"/>
    <property type="molecule type" value="Genomic_DNA"/>
</dbReference>
<dbReference type="InterPro" id="IPR010310">
    <property type="entry name" value="T7SS_ESAT-6-like"/>
</dbReference>
<dbReference type="RefSeq" id="WP_219065701.1">
    <property type="nucleotide sequence ID" value="NZ_CAJUXY010000002.1"/>
</dbReference>
<dbReference type="NCBIfam" id="TIGR03930">
    <property type="entry name" value="WXG100_ESAT6"/>
    <property type="match status" value="1"/>
</dbReference>
<gene>
    <name evidence="2" type="ORF">M5I08_06590</name>
</gene>
<evidence type="ECO:0000313" key="3">
    <source>
        <dbReference type="Proteomes" id="UP001056610"/>
    </source>
</evidence>
<keyword evidence="3" id="KW-1185">Reference proteome</keyword>
<evidence type="ECO:0000256" key="1">
    <source>
        <dbReference type="RuleBase" id="RU362001"/>
    </source>
</evidence>